<dbReference type="PATRIC" id="fig|1766.6.peg.1711"/>
<evidence type="ECO:0000313" key="4">
    <source>
        <dbReference type="Proteomes" id="UP000057134"/>
    </source>
</evidence>
<evidence type="ECO:0000313" key="2">
    <source>
        <dbReference type="EMBL" id="ALI25577.1"/>
    </source>
</evidence>
<keyword evidence="4" id="KW-1185">Reference proteome</keyword>
<dbReference type="Proteomes" id="UP001186041">
    <property type="component" value="Unassembled WGS sequence"/>
</dbReference>
<dbReference type="SUPFAM" id="SSF109854">
    <property type="entry name" value="DinB/YfiT-like putative metalloenzymes"/>
    <property type="match status" value="1"/>
</dbReference>
<evidence type="ECO:0000259" key="1">
    <source>
        <dbReference type="Pfam" id="PF11716"/>
    </source>
</evidence>
<dbReference type="EMBL" id="CP011269">
    <property type="protein sequence ID" value="ALI25577.1"/>
    <property type="molecule type" value="Genomic_DNA"/>
</dbReference>
<dbReference type="AlphaFoldDB" id="A0A0N9Y788"/>
<protein>
    <submittedName>
        <fullName evidence="3">TIGR03086 family metal-binding protein</fullName>
    </submittedName>
</protein>
<dbReference type="Proteomes" id="UP000057134">
    <property type="component" value="Chromosome"/>
</dbReference>
<sequence length="205" mass="21771">MPTIEADLRPLHRTVVLRSAQVVDRVRGSDLDRPTPCAEWTLADLLAHMTAQHRGFAAAARGHGADESVWDAGTVADAIRADPAGTYAAAAHDVLDAFAADGVSEATFALPEFGPDATFPGALAIGFHFVDYAVHGWDVAATLGIPFELPADVITALLPLVMAIPDGDFRDSSPSPFARAVTASPATEFEKILAHLGRRPDWRQP</sequence>
<dbReference type="InterPro" id="IPR034660">
    <property type="entry name" value="DinB/YfiT-like"/>
</dbReference>
<dbReference type="NCBIfam" id="TIGR03086">
    <property type="entry name" value="TIGR03086 family metal-binding protein"/>
    <property type="match status" value="1"/>
</dbReference>
<dbReference type="InterPro" id="IPR017520">
    <property type="entry name" value="CHP03086"/>
</dbReference>
<dbReference type="RefSeq" id="WP_054601607.1">
    <property type="nucleotide sequence ID" value="NZ_CP011269.1"/>
</dbReference>
<dbReference type="KEGG" id="mft:XA26_17300"/>
<proteinExistence type="predicted"/>
<name>A0A0N9Y788_MYCFO</name>
<feature type="domain" description="Mycothiol-dependent maleylpyruvate isomerase metal-binding" evidence="1">
    <location>
        <begin position="18"/>
        <end position="140"/>
    </location>
</feature>
<gene>
    <name evidence="3" type="ORF">R4485_27990</name>
    <name evidence="2" type="ORF">XA26_17300</name>
</gene>
<organism evidence="2 4">
    <name type="scientific">Mycolicibacterium fortuitum</name>
    <name type="common">Mycobacterium fortuitum</name>
    <dbReference type="NCBI Taxonomy" id="1766"/>
    <lineage>
        <taxon>Bacteria</taxon>
        <taxon>Bacillati</taxon>
        <taxon>Actinomycetota</taxon>
        <taxon>Actinomycetes</taxon>
        <taxon>Mycobacteriales</taxon>
        <taxon>Mycobacteriaceae</taxon>
        <taxon>Mycolicibacterium</taxon>
    </lineage>
</organism>
<dbReference type="STRING" id="1766.XA26_17300"/>
<dbReference type="Pfam" id="PF11716">
    <property type="entry name" value="MDMPI_N"/>
    <property type="match status" value="1"/>
</dbReference>
<dbReference type="EMBL" id="JAWLVV010000034">
    <property type="protein sequence ID" value="MDV7293999.1"/>
    <property type="molecule type" value="Genomic_DNA"/>
</dbReference>
<accession>A0A0N9Y788</accession>
<reference evidence="3" key="2">
    <citation type="submission" date="2023-10" db="EMBL/GenBank/DDBJ databases">
        <title>Mycolicibacterium fortuitum clinical isolates causing pulmonary infections in humans.</title>
        <authorList>
            <person name="Mejia-Ponce P.M."/>
            <person name="Zenteno-Cuevas R."/>
            <person name="Licona-Cassani C."/>
        </authorList>
    </citation>
    <scope>NUCLEOTIDE SEQUENCE</scope>
    <source>
        <strain evidence="3">M8</strain>
    </source>
</reference>
<dbReference type="InterPro" id="IPR024344">
    <property type="entry name" value="MDMPI_metal-binding"/>
</dbReference>
<evidence type="ECO:0000313" key="3">
    <source>
        <dbReference type="EMBL" id="MDV7293999.1"/>
    </source>
</evidence>
<dbReference type="GO" id="GO:0046872">
    <property type="term" value="F:metal ion binding"/>
    <property type="evidence" value="ECO:0007669"/>
    <property type="project" value="InterPro"/>
</dbReference>
<reference evidence="2 4" key="1">
    <citation type="journal article" date="2015" name="MBio">
        <title>Enzymatic Degradation of Phenazines Can Generate Energy and Protect Sensitive Organisms from Toxicity.</title>
        <authorList>
            <person name="Costa K.C."/>
            <person name="Bergkessel M."/>
            <person name="Saunders S."/>
            <person name="Korlach J."/>
            <person name="Newman D.K."/>
        </authorList>
    </citation>
    <scope>NUCLEOTIDE SEQUENCE [LARGE SCALE GENOMIC DNA]</scope>
    <source>
        <strain evidence="2 4">CT6</strain>
    </source>
</reference>
<dbReference type="NCBIfam" id="TIGR03083">
    <property type="entry name" value="maleylpyruvate isomerase family mycothiol-dependent enzyme"/>
    <property type="match status" value="1"/>
</dbReference>
<dbReference type="InterPro" id="IPR017517">
    <property type="entry name" value="Maleyloyr_isom"/>
</dbReference>
<dbReference type="Gene3D" id="1.20.120.450">
    <property type="entry name" value="dinb family like domain"/>
    <property type="match status" value="1"/>
</dbReference>